<evidence type="ECO:0000313" key="1">
    <source>
        <dbReference type="EMBL" id="RAS47054.1"/>
    </source>
</evidence>
<name>A0ABX9DSK9_9BACT</name>
<gene>
    <name evidence="1" type="ORF">BC673_104105</name>
</gene>
<accession>A0ABX9DSK9</accession>
<proteinExistence type="predicted"/>
<sequence length="254" mass="29004">MRVREPIKILLLLVIALAIVLGYAFVPKEIAFGTFSLKKISLTQLCLSPHNDTTAQPHPTKPKLFRHHQTFLFIGDSMVEGLSRRLGDYAEENGHKLYTVIWYASTTEKWAKTQTIEHFINEYKPSYILLCLGSNELFVNDLDAREAYIKTILNKLGNFPYVWIGPASWNGDTGIIDLIKKHTQQGCFFDSRGLKLKRGPDHYHPTWQAAALWLNKVATFMNSPKVAYPVVLNIPRQHHKATHTKVLQPSFNGY</sequence>
<organism evidence="1 2">
    <name type="scientific">Prevotella pallens</name>
    <dbReference type="NCBI Taxonomy" id="60133"/>
    <lineage>
        <taxon>Bacteria</taxon>
        <taxon>Pseudomonadati</taxon>
        <taxon>Bacteroidota</taxon>
        <taxon>Bacteroidia</taxon>
        <taxon>Bacteroidales</taxon>
        <taxon>Prevotellaceae</taxon>
        <taxon>Prevotella</taxon>
    </lineage>
</organism>
<dbReference type="Gene3D" id="3.40.50.1110">
    <property type="entry name" value="SGNH hydrolase"/>
    <property type="match status" value="1"/>
</dbReference>
<protein>
    <recommendedName>
        <fullName evidence="3">SGNH hydrolase-type esterase domain-containing protein</fullName>
    </recommendedName>
</protein>
<evidence type="ECO:0000313" key="2">
    <source>
        <dbReference type="Proteomes" id="UP000249852"/>
    </source>
</evidence>
<dbReference type="EMBL" id="QLTQ01000004">
    <property type="protein sequence ID" value="RAS47054.1"/>
    <property type="molecule type" value="Genomic_DNA"/>
</dbReference>
<reference evidence="1 2" key="1">
    <citation type="submission" date="2018-06" db="EMBL/GenBank/DDBJ databases">
        <title>Genomic Encyclopedia of Archaeal and Bacterial Type Strains, Phase II (KMG-II): from individual species to whole genera.</title>
        <authorList>
            <person name="Goeker M."/>
        </authorList>
    </citation>
    <scope>NUCLEOTIDE SEQUENCE [LARGE SCALE GENOMIC DNA]</scope>
    <source>
        <strain evidence="1 2">DSM 18710</strain>
    </source>
</reference>
<evidence type="ECO:0008006" key="3">
    <source>
        <dbReference type="Google" id="ProtNLM"/>
    </source>
</evidence>
<dbReference type="InterPro" id="IPR036514">
    <property type="entry name" value="SGNH_hydro_sf"/>
</dbReference>
<dbReference type="Proteomes" id="UP000249852">
    <property type="component" value="Unassembled WGS sequence"/>
</dbReference>
<comment type="caution">
    <text evidence="1">The sequence shown here is derived from an EMBL/GenBank/DDBJ whole genome shotgun (WGS) entry which is preliminary data.</text>
</comment>
<keyword evidence="2" id="KW-1185">Reference proteome</keyword>
<dbReference type="SUPFAM" id="SSF52266">
    <property type="entry name" value="SGNH hydrolase"/>
    <property type="match status" value="1"/>
</dbReference>